<evidence type="ECO:0008006" key="6">
    <source>
        <dbReference type="Google" id="ProtNLM"/>
    </source>
</evidence>
<keyword evidence="1" id="KW-0560">Oxidoreductase</keyword>
<evidence type="ECO:0000313" key="4">
    <source>
        <dbReference type="EnsemblMetazoa" id="CapteP159772"/>
    </source>
</evidence>
<dbReference type="EMBL" id="KB297987">
    <property type="protein sequence ID" value="ELU09744.1"/>
    <property type="molecule type" value="Genomic_DNA"/>
</dbReference>
<dbReference type="AlphaFoldDB" id="R7UTA5"/>
<organism evidence="3">
    <name type="scientific">Capitella teleta</name>
    <name type="common">Polychaete worm</name>
    <dbReference type="NCBI Taxonomy" id="283909"/>
    <lineage>
        <taxon>Eukaryota</taxon>
        <taxon>Metazoa</taxon>
        <taxon>Spiralia</taxon>
        <taxon>Lophotrochozoa</taxon>
        <taxon>Annelida</taxon>
        <taxon>Polychaeta</taxon>
        <taxon>Sedentaria</taxon>
        <taxon>Scolecida</taxon>
        <taxon>Capitellidae</taxon>
        <taxon>Capitella</taxon>
    </lineage>
</organism>
<dbReference type="HOGENOM" id="CLU_010194_44_5_1"/>
<dbReference type="InterPro" id="IPR036291">
    <property type="entry name" value="NAD(P)-bd_dom_sf"/>
</dbReference>
<dbReference type="PRINTS" id="PR00081">
    <property type="entry name" value="GDHRDH"/>
</dbReference>
<dbReference type="STRING" id="283909.R7UTA5"/>
<dbReference type="Proteomes" id="UP000014760">
    <property type="component" value="Unassembled WGS sequence"/>
</dbReference>
<proteinExistence type="inferred from homology"/>
<dbReference type="OrthoDB" id="191139at2759"/>
<evidence type="ECO:0000256" key="2">
    <source>
        <dbReference type="RuleBase" id="RU000363"/>
    </source>
</evidence>
<accession>R7UTA5</accession>
<comment type="similarity">
    <text evidence="2">Belongs to the short-chain dehydrogenases/reductases (SDR) family.</text>
</comment>
<sequence length="294" mass="32526">MEKVMLTGKTVVVTGANGGIGKETARELAARGARVILGCRDAERADEARQDIVKSTGNSDVHVMILNLASFQSIRGFVDKFKQQERRLDILINNAGVLTQRRKMTDDCFEMMFGVNHLGHFLLTYLLLDKLKSSAPSRVVTLSSVGHQWAPLDFNDLQSERSFGSIKVYGKSKTANLLFTTHLAELTKGQGISAYAVHPGYVETGLAREMDNCCFKCCFAFILKCCERKLLSSADGAKTSLYCAMEPSIASHSGRYYTESKESRAKSHATDPEKARKLWEASVRLCGLDQEKPI</sequence>
<dbReference type="InterPro" id="IPR002347">
    <property type="entry name" value="SDR_fam"/>
</dbReference>
<evidence type="ECO:0000313" key="5">
    <source>
        <dbReference type="Proteomes" id="UP000014760"/>
    </source>
</evidence>
<dbReference type="PRINTS" id="PR00080">
    <property type="entry name" value="SDRFAMILY"/>
</dbReference>
<keyword evidence="5" id="KW-1185">Reference proteome</keyword>
<dbReference type="GO" id="GO:0016491">
    <property type="term" value="F:oxidoreductase activity"/>
    <property type="evidence" value="ECO:0007669"/>
    <property type="project" value="UniProtKB-KW"/>
</dbReference>
<dbReference type="EnsemblMetazoa" id="CapteT159772">
    <property type="protein sequence ID" value="CapteP159772"/>
    <property type="gene ID" value="CapteG159772"/>
</dbReference>
<gene>
    <name evidence="3" type="ORF">CAPTEDRAFT_159772</name>
</gene>
<dbReference type="SUPFAM" id="SSF51735">
    <property type="entry name" value="NAD(P)-binding Rossmann-fold domains"/>
    <property type="match status" value="1"/>
</dbReference>
<evidence type="ECO:0000256" key="1">
    <source>
        <dbReference type="ARBA" id="ARBA00023002"/>
    </source>
</evidence>
<reference evidence="3 5" key="2">
    <citation type="journal article" date="2013" name="Nature">
        <title>Insights into bilaterian evolution from three spiralian genomes.</title>
        <authorList>
            <person name="Simakov O."/>
            <person name="Marletaz F."/>
            <person name="Cho S.J."/>
            <person name="Edsinger-Gonzales E."/>
            <person name="Havlak P."/>
            <person name="Hellsten U."/>
            <person name="Kuo D.H."/>
            <person name="Larsson T."/>
            <person name="Lv J."/>
            <person name="Arendt D."/>
            <person name="Savage R."/>
            <person name="Osoegawa K."/>
            <person name="de Jong P."/>
            <person name="Grimwood J."/>
            <person name="Chapman J.A."/>
            <person name="Shapiro H."/>
            <person name="Aerts A."/>
            <person name="Otillar R.P."/>
            <person name="Terry A.Y."/>
            <person name="Boore J.L."/>
            <person name="Grigoriev I.V."/>
            <person name="Lindberg D.R."/>
            <person name="Seaver E.C."/>
            <person name="Weisblat D.A."/>
            <person name="Putnam N.H."/>
            <person name="Rokhsar D.S."/>
        </authorList>
    </citation>
    <scope>NUCLEOTIDE SEQUENCE</scope>
    <source>
        <strain evidence="3 5">I ESC-2004</strain>
    </source>
</reference>
<reference evidence="5" key="1">
    <citation type="submission" date="2012-12" db="EMBL/GenBank/DDBJ databases">
        <authorList>
            <person name="Hellsten U."/>
            <person name="Grimwood J."/>
            <person name="Chapman J.A."/>
            <person name="Shapiro H."/>
            <person name="Aerts A."/>
            <person name="Otillar R.P."/>
            <person name="Terry A.Y."/>
            <person name="Boore J.L."/>
            <person name="Simakov O."/>
            <person name="Marletaz F."/>
            <person name="Cho S.-J."/>
            <person name="Edsinger-Gonzales E."/>
            <person name="Havlak P."/>
            <person name="Kuo D.-H."/>
            <person name="Larsson T."/>
            <person name="Lv J."/>
            <person name="Arendt D."/>
            <person name="Savage R."/>
            <person name="Osoegawa K."/>
            <person name="de Jong P."/>
            <person name="Lindberg D.R."/>
            <person name="Seaver E.C."/>
            <person name="Weisblat D.A."/>
            <person name="Putnam N.H."/>
            <person name="Grigoriev I.V."/>
            <person name="Rokhsar D.S."/>
        </authorList>
    </citation>
    <scope>NUCLEOTIDE SEQUENCE</scope>
    <source>
        <strain evidence="5">I ESC-2004</strain>
    </source>
</reference>
<evidence type="ECO:0000313" key="3">
    <source>
        <dbReference type="EMBL" id="ELU09744.1"/>
    </source>
</evidence>
<dbReference type="OMA" id="GMIDPTI"/>
<name>R7UTA5_CAPTE</name>
<dbReference type="Gene3D" id="3.40.50.720">
    <property type="entry name" value="NAD(P)-binding Rossmann-like Domain"/>
    <property type="match status" value="1"/>
</dbReference>
<dbReference type="PANTHER" id="PTHR43157:SF31">
    <property type="entry name" value="PHOSPHATIDYLINOSITOL-GLYCAN BIOSYNTHESIS CLASS F PROTEIN"/>
    <property type="match status" value="1"/>
</dbReference>
<dbReference type="PANTHER" id="PTHR43157">
    <property type="entry name" value="PHOSPHATIDYLINOSITOL-GLYCAN BIOSYNTHESIS CLASS F PROTEIN-RELATED"/>
    <property type="match status" value="1"/>
</dbReference>
<dbReference type="Pfam" id="PF00106">
    <property type="entry name" value="adh_short"/>
    <property type="match status" value="1"/>
</dbReference>
<dbReference type="CDD" id="cd05327">
    <property type="entry name" value="retinol-DH_like_SDR_c_like"/>
    <property type="match status" value="1"/>
</dbReference>
<protein>
    <recommendedName>
        <fullName evidence="6">Retinol dehydrogenase 12</fullName>
    </recommendedName>
</protein>
<reference evidence="4" key="3">
    <citation type="submission" date="2015-06" db="UniProtKB">
        <authorList>
            <consortium name="EnsemblMetazoa"/>
        </authorList>
    </citation>
    <scope>IDENTIFICATION</scope>
</reference>
<dbReference type="EMBL" id="AMQN01006276">
    <property type="status" value="NOT_ANNOTATED_CDS"/>
    <property type="molecule type" value="Genomic_DNA"/>
</dbReference>